<proteinExistence type="predicted"/>
<organism evidence="1 2">
    <name type="scientific">Thermothielavioides terrestris (strain ATCC 38088 / NRRL 8126)</name>
    <name type="common">Thielavia terrestris</name>
    <dbReference type="NCBI Taxonomy" id="578455"/>
    <lineage>
        <taxon>Eukaryota</taxon>
        <taxon>Fungi</taxon>
        <taxon>Dikarya</taxon>
        <taxon>Ascomycota</taxon>
        <taxon>Pezizomycotina</taxon>
        <taxon>Sordariomycetes</taxon>
        <taxon>Sordariomycetidae</taxon>
        <taxon>Sordariales</taxon>
        <taxon>Chaetomiaceae</taxon>
        <taxon>Thermothielavioides</taxon>
        <taxon>Thermothielavioides terrestris</taxon>
    </lineage>
</organism>
<gene>
    <name evidence="1" type="ORF">THITE_2118560</name>
</gene>
<dbReference type="eggNOG" id="ENOG502S1QQ">
    <property type="taxonomic scope" value="Eukaryota"/>
</dbReference>
<dbReference type="PANTHER" id="PTHR38696">
    <property type="entry name" value="MEDIATOR OF RNA POLYMERASE II TRANSCRIPTION SUBUNIT 13"/>
    <property type="match status" value="1"/>
</dbReference>
<name>G2RAA7_THETT</name>
<protein>
    <submittedName>
        <fullName evidence="1">Uncharacterized protein</fullName>
    </submittedName>
</protein>
<dbReference type="KEGG" id="ttt:THITE_2118560"/>
<evidence type="ECO:0000313" key="2">
    <source>
        <dbReference type="Proteomes" id="UP000008181"/>
    </source>
</evidence>
<evidence type="ECO:0000313" key="1">
    <source>
        <dbReference type="EMBL" id="AEO68839.1"/>
    </source>
</evidence>
<sequence>MSSTTNSSASSPFASPSAPPTTYATLSFHRQNVIRLLNFPQDLAAALEAVILASWPPGLESQGPFGQSYEYKVKGSPFGHFRSQQHVGSVRLLRDVLAFLYSRRWELVAPVLCSRRYTAKDSLIFRQVAAVGAALPPVEWLSLAPAGTDKLRVVYDAPGVRLCGTESDQDHLGVLILSLKKVLQESDYFDKRDWSHDSFVFDLKGRPWQSRGEASVKMRVMLMRLLETMETHGWRLYTAFVHRTGTDELRMLDTWYFVRERGGTGKSDS</sequence>
<dbReference type="RefSeq" id="XP_003655175.1">
    <property type="nucleotide sequence ID" value="XM_003655127.1"/>
</dbReference>
<accession>G2RAA7</accession>
<dbReference type="PANTHER" id="PTHR38696:SF1">
    <property type="entry name" value="MEDIATOR OF RNA POLYMERASE II TRANSCRIPTION SUBUNIT 13"/>
    <property type="match status" value="1"/>
</dbReference>
<dbReference type="OrthoDB" id="58379at2759"/>
<reference evidence="1 2" key="1">
    <citation type="journal article" date="2011" name="Nat. Biotechnol.">
        <title>Comparative genomic analysis of the thermophilic biomass-degrading fungi Myceliophthora thermophila and Thielavia terrestris.</title>
        <authorList>
            <person name="Berka R.M."/>
            <person name="Grigoriev I.V."/>
            <person name="Otillar R."/>
            <person name="Salamov A."/>
            <person name="Grimwood J."/>
            <person name="Reid I."/>
            <person name="Ishmael N."/>
            <person name="John T."/>
            <person name="Darmond C."/>
            <person name="Moisan M.-C."/>
            <person name="Henrissat B."/>
            <person name="Coutinho P.M."/>
            <person name="Lombard V."/>
            <person name="Natvig D.O."/>
            <person name="Lindquist E."/>
            <person name="Schmutz J."/>
            <person name="Lucas S."/>
            <person name="Harris P."/>
            <person name="Powlowski J."/>
            <person name="Bellemare A."/>
            <person name="Taylor D."/>
            <person name="Butler G."/>
            <person name="de Vries R.P."/>
            <person name="Allijn I.E."/>
            <person name="van den Brink J."/>
            <person name="Ushinsky S."/>
            <person name="Storms R."/>
            <person name="Powell A.J."/>
            <person name="Paulsen I.T."/>
            <person name="Elbourne L.D.H."/>
            <person name="Baker S.E."/>
            <person name="Magnuson J."/>
            <person name="LaBoissiere S."/>
            <person name="Clutterbuck A.J."/>
            <person name="Martinez D."/>
            <person name="Wogulis M."/>
            <person name="de Leon A.L."/>
            <person name="Rey M.W."/>
            <person name="Tsang A."/>
        </authorList>
    </citation>
    <scope>NUCLEOTIDE SEQUENCE [LARGE SCALE GENOMIC DNA]</scope>
    <source>
        <strain evidence="2">ATCC 38088 / NRRL 8126</strain>
    </source>
</reference>
<dbReference type="STRING" id="578455.G2RAA7"/>
<dbReference type="EMBL" id="CP003012">
    <property type="protein sequence ID" value="AEO68839.1"/>
    <property type="molecule type" value="Genomic_DNA"/>
</dbReference>
<dbReference type="Proteomes" id="UP000008181">
    <property type="component" value="Chromosome 4"/>
</dbReference>
<dbReference type="HOGENOM" id="CLU_070836_0_0_1"/>
<dbReference type="GeneID" id="11524365"/>
<keyword evidence="2" id="KW-1185">Reference proteome</keyword>
<dbReference type="AlphaFoldDB" id="G2RAA7"/>